<evidence type="ECO:0000256" key="2">
    <source>
        <dbReference type="ARBA" id="ARBA00007175"/>
    </source>
</evidence>
<keyword evidence="4" id="KW-0175">Coiled coil</keyword>
<accession>A0A8D8BEM0</accession>
<dbReference type="GO" id="GO:0005730">
    <property type="term" value="C:nucleolus"/>
    <property type="evidence" value="ECO:0007669"/>
    <property type="project" value="UniProtKB-SubCell"/>
</dbReference>
<evidence type="ECO:0000256" key="3">
    <source>
        <dbReference type="ARBA" id="ARBA00015520"/>
    </source>
</evidence>
<proteinExistence type="inferred from homology"/>
<sequence>MKRKSQEGNRPGAGAKRKTELVFDPLKRTEFLSGFHKRKLHRKKVAQGQLERKLKEETRRIRTEAKENKKKLYHSYKPIPELTAEDREEQQEQEYDTENVTVKVVELSTKELAKQNNWIGENHGMVRGDQEDEDESDDEGEQQSSEEEDDDDTVDTIPGMELDAASRKKKPNLKLDGENDEEPEEPPAKKPQQQRGPVLNLEGIRSKKEMKHKLKRHALKSLKNSKAYQQTQRAQQQKQLKKSRRVRHVREKKLKKQEKLPSGEGGRGGGGGKGGKRRGGRE</sequence>
<protein>
    <recommendedName>
        <fullName evidence="3">Nucleolar protein 12</fullName>
    </recommendedName>
</protein>
<dbReference type="GO" id="GO:0019843">
    <property type="term" value="F:rRNA binding"/>
    <property type="evidence" value="ECO:0007669"/>
    <property type="project" value="TreeGrafter"/>
</dbReference>
<feature type="compositionally biased region" description="Basic residues" evidence="6">
    <location>
        <begin position="239"/>
        <end position="256"/>
    </location>
</feature>
<feature type="compositionally biased region" description="Gly residues" evidence="6">
    <location>
        <begin position="263"/>
        <end position="273"/>
    </location>
</feature>
<evidence type="ECO:0000313" key="7">
    <source>
        <dbReference type="EMBL" id="CAG6472609.1"/>
    </source>
</evidence>
<name>A0A8D8BEM0_CULPI</name>
<dbReference type="InterPro" id="IPR019186">
    <property type="entry name" value="Nucleolar_protein_12"/>
</dbReference>
<feature type="compositionally biased region" description="Basic and acidic residues" evidence="6">
    <location>
        <begin position="50"/>
        <end position="67"/>
    </location>
</feature>
<comment type="subcellular location">
    <subcellularLocation>
        <location evidence="1">Nucleus</location>
        <location evidence="1">Nucleolus</location>
    </subcellularLocation>
</comment>
<dbReference type="PANTHER" id="PTHR14577">
    <property type="entry name" value="NUCLEOLAR PROTEIN 12"/>
    <property type="match status" value="1"/>
</dbReference>
<feature type="compositionally biased region" description="Low complexity" evidence="6">
    <location>
        <begin position="226"/>
        <end position="238"/>
    </location>
</feature>
<comment type="similarity">
    <text evidence="2">Belongs to the RRP17 family.</text>
</comment>
<evidence type="ECO:0000256" key="5">
    <source>
        <dbReference type="ARBA" id="ARBA00023242"/>
    </source>
</evidence>
<dbReference type="EMBL" id="HBUE01070994">
    <property type="protein sequence ID" value="CAG6472609.1"/>
    <property type="molecule type" value="Transcribed_RNA"/>
</dbReference>
<feature type="compositionally biased region" description="Acidic residues" evidence="6">
    <location>
        <begin position="86"/>
        <end position="97"/>
    </location>
</feature>
<evidence type="ECO:0000256" key="1">
    <source>
        <dbReference type="ARBA" id="ARBA00004604"/>
    </source>
</evidence>
<feature type="region of interest" description="Disordered" evidence="6">
    <location>
        <begin position="1"/>
        <end position="21"/>
    </location>
</feature>
<feature type="compositionally biased region" description="Basic residues" evidence="6">
    <location>
        <begin position="208"/>
        <end position="220"/>
    </location>
</feature>
<feature type="compositionally biased region" description="Acidic residues" evidence="6">
    <location>
        <begin position="130"/>
        <end position="154"/>
    </location>
</feature>
<feature type="region of interest" description="Disordered" evidence="6">
    <location>
        <begin position="41"/>
        <end position="282"/>
    </location>
</feature>
<dbReference type="PANTHER" id="PTHR14577:SF0">
    <property type="entry name" value="NUCLEOLAR PROTEIN 12"/>
    <property type="match status" value="1"/>
</dbReference>
<dbReference type="Pfam" id="PF09805">
    <property type="entry name" value="Nop25"/>
    <property type="match status" value="1"/>
</dbReference>
<reference evidence="7" key="1">
    <citation type="submission" date="2021-05" db="EMBL/GenBank/DDBJ databases">
        <authorList>
            <person name="Alioto T."/>
            <person name="Alioto T."/>
            <person name="Gomez Garrido J."/>
        </authorList>
    </citation>
    <scope>NUCLEOTIDE SEQUENCE</scope>
</reference>
<organism evidence="7">
    <name type="scientific">Culex pipiens</name>
    <name type="common">House mosquito</name>
    <dbReference type="NCBI Taxonomy" id="7175"/>
    <lineage>
        <taxon>Eukaryota</taxon>
        <taxon>Metazoa</taxon>
        <taxon>Ecdysozoa</taxon>
        <taxon>Arthropoda</taxon>
        <taxon>Hexapoda</taxon>
        <taxon>Insecta</taxon>
        <taxon>Pterygota</taxon>
        <taxon>Neoptera</taxon>
        <taxon>Endopterygota</taxon>
        <taxon>Diptera</taxon>
        <taxon>Nematocera</taxon>
        <taxon>Culicoidea</taxon>
        <taxon>Culicidae</taxon>
        <taxon>Culicinae</taxon>
        <taxon>Culicini</taxon>
        <taxon>Culex</taxon>
        <taxon>Culex</taxon>
    </lineage>
</organism>
<evidence type="ECO:0000256" key="6">
    <source>
        <dbReference type="SAM" id="MobiDB-lite"/>
    </source>
</evidence>
<dbReference type="AlphaFoldDB" id="A0A8D8BEM0"/>
<keyword evidence="5" id="KW-0539">Nucleus</keyword>
<evidence type="ECO:0000256" key="4">
    <source>
        <dbReference type="ARBA" id="ARBA00023054"/>
    </source>
</evidence>